<dbReference type="HOGENOM" id="CLU_440870_0_0_1"/>
<accession>A0A084AYN4</accession>
<feature type="compositionally biased region" description="Polar residues" evidence="1">
    <location>
        <begin position="89"/>
        <end position="98"/>
    </location>
</feature>
<dbReference type="GO" id="GO:0046983">
    <property type="term" value="F:protein dimerization activity"/>
    <property type="evidence" value="ECO:0007669"/>
    <property type="project" value="InterPro"/>
</dbReference>
<feature type="region of interest" description="Disordered" evidence="1">
    <location>
        <begin position="198"/>
        <end position="272"/>
    </location>
</feature>
<feature type="compositionally biased region" description="Low complexity" evidence="1">
    <location>
        <begin position="233"/>
        <end position="254"/>
    </location>
</feature>
<evidence type="ECO:0000313" key="3">
    <source>
        <dbReference type="EMBL" id="KEY70413.1"/>
    </source>
</evidence>
<dbReference type="PROSITE" id="PS50888">
    <property type="entry name" value="BHLH"/>
    <property type="match status" value="1"/>
</dbReference>
<dbReference type="CDD" id="cd11404">
    <property type="entry name" value="bHLHzip_Mlx_like"/>
    <property type="match status" value="1"/>
</dbReference>
<feature type="compositionally biased region" description="Acidic residues" evidence="1">
    <location>
        <begin position="472"/>
        <end position="481"/>
    </location>
</feature>
<organism evidence="3 4">
    <name type="scientific">Stachybotrys chartarum (strain CBS 109288 / IBT 7711)</name>
    <name type="common">Toxic black mold</name>
    <name type="synonym">Stilbospora chartarum</name>
    <dbReference type="NCBI Taxonomy" id="1280523"/>
    <lineage>
        <taxon>Eukaryota</taxon>
        <taxon>Fungi</taxon>
        <taxon>Dikarya</taxon>
        <taxon>Ascomycota</taxon>
        <taxon>Pezizomycotina</taxon>
        <taxon>Sordariomycetes</taxon>
        <taxon>Hypocreomycetidae</taxon>
        <taxon>Hypocreales</taxon>
        <taxon>Stachybotryaceae</taxon>
        <taxon>Stachybotrys</taxon>
    </lineage>
</organism>
<feature type="region of interest" description="Disordered" evidence="1">
    <location>
        <begin position="22"/>
        <end position="55"/>
    </location>
</feature>
<feature type="compositionally biased region" description="Basic and acidic residues" evidence="1">
    <location>
        <begin position="541"/>
        <end position="552"/>
    </location>
</feature>
<feature type="region of interest" description="Disordered" evidence="1">
    <location>
        <begin position="77"/>
        <end position="142"/>
    </location>
</feature>
<dbReference type="OrthoDB" id="5778525at2759"/>
<reference evidence="3 4" key="1">
    <citation type="journal article" date="2014" name="BMC Genomics">
        <title>Comparative genome sequencing reveals chemotype-specific gene clusters in the toxigenic black mold Stachybotrys.</title>
        <authorList>
            <person name="Semeiks J."/>
            <person name="Borek D."/>
            <person name="Otwinowski Z."/>
            <person name="Grishin N.V."/>
        </authorList>
    </citation>
    <scope>NUCLEOTIDE SEQUENCE [LARGE SCALE GENOMIC DNA]</scope>
    <source>
        <strain evidence="4">CBS 109288 / IBT 7711</strain>
    </source>
</reference>
<dbReference type="SUPFAM" id="SSF47459">
    <property type="entry name" value="HLH, helix-loop-helix DNA-binding domain"/>
    <property type="match status" value="1"/>
</dbReference>
<feature type="domain" description="BHLH" evidence="2">
    <location>
        <begin position="550"/>
        <end position="601"/>
    </location>
</feature>
<feature type="compositionally biased region" description="Low complexity" evidence="1">
    <location>
        <begin position="22"/>
        <end position="39"/>
    </location>
</feature>
<sequence>MAPLPSHFRPSHALDYRYAPAASGASTAAPPVTPTTSGVLDTAPGPFSTGLPSPPQQVVAQFASDLSDHTRGLHVLNTSSLQRPHASPSVAQYPSSMDPSEPSPGQPSLLFGYEIQSAPDQEDATPPEPPAETDSLLSPDDGSALEGFFSCLQGVNMSDFGEGLANSYTFNFPNTIPPSLMSTPTSIYHLPQMSHMSHMSQLSQLPQSLSGPPSRHILANNDHYTFSRAGSTQQVEQQQHQPQPNQRLPQNGRQHSLGYGLHTAPDSSFRNSSFPAATSDVLDAASALTGGALLSAHQNNIHGNGNDLHQVRYTASQRQFGTPMGQPRHQGLEEFHEGNRRIMATTSRTDPVLVPLPWPQRHMPTERQLPEVAYQYGSDSNFDLAQGYNSGASRETLDVIERERLKLLECLNPPGSTPATQHDSPSSQQAPSPEYVETNGPAEEEYAHPPRKRRRSGNVNDRSTCKVKQEAGAEEEEEEEEVSRKAVRRGKSKQEQNSTSFRSPAAGNSRSLKPKQLSNNYTTAKPTKSKPGASKPTTMKSQRETLTEDQRRTNHINSEKKRRGTIQGGYAALEEHVPGLDNPAFSKAGKLCHAADWLYSMFDANELLEAQLRAMEQRRR</sequence>
<feature type="compositionally biased region" description="Polar residues" evidence="1">
    <location>
        <begin position="222"/>
        <end position="232"/>
    </location>
</feature>
<evidence type="ECO:0000259" key="2">
    <source>
        <dbReference type="PROSITE" id="PS50888"/>
    </source>
</evidence>
<gene>
    <name evidence="3" type="ORF">S7711_06581</name>
</gene>
<evidence type="ECO:0000256" key="1">
    <source>
        <dbReference type="SAM" id="MobiDB-lite"/>
    </source>
</evidence>
<evidence type="ECO:0000313" key="4">
    <source>
        <dbReference type="Proteomes" id="UP000028045"/>
    </source>
</evidence>
<dbReference type="EMBL" id="KL648443">
    <property type="protein sequence ID" value="KEY70413.1"/>
    <property type="molecule type" value="Genomic_DNA"/>
</dbReference>
<dbReference type="InterPro" id="IPR036638">
    <property type="entry name" value="HLH_DNA-bd_sf"/>
</dbReference>
<dbReference type="AlphaFoldDB" id="A0A084AYN4"/>
<proteinExistence type="predicted"/>
<dbReference type="Gene3D" id="4.10.280.10">
    <property type="entry name" value="Helix-loop-helix DNA-binding domain"/>
    <property type="match status" value="1"/>
</dbReference>
<dbReference type="Proteomes" id="UP000028045">
    <property type="component" value="Unassembled WGS sequence"/>
</dbReference>
<protein>
    <recommendedName>
        <fullName evidence="2">BHLH domain-containing protein</fullName>
    </recommendedName>
</protein>
<dbReference type="InterPro" id="IPR011598">
    <property type="entry name" value="bHLH_dom"/>
</dbReference>
<feature type="compositionally biased region" description="Low complexity" evidence="1">
    <location>
        <begin position="198"/>
        <end position="214"/>
    </location>
</feature>
<feature type="compositionally biased region" description="Polar residues" evidence="1">
    <location>
        <begin position="495"/>
        <end position="526"/>
    </location>
</feature>
<feature type="region of interest" description="Disordered" evidence="1">
    <location>
        <begin position="410"/>
        <end position="565"/>
    </location>
</feature>
<keyword evidence="4" id="KW-1185">Reference proteome</keyword>
<feature type="compositionally biased region" description="Polar residues" evidence="1">
    <location>
        <begin position="417"/>
        <end position="431"/>
    </location>
</feature>
<name>A0A084AYN4_STACB</name>